<comment type="caution">
    <text evidence="1">The sequence shown here is derived from an EMBL/GenBank/DDBJ whole genome shotgun (WGS) entry which is preliminary data.</text>
</comment>
<name>A0A0W0SHZ1_9GAMM</name>
<dbReference type="Proteomes" id="UP000054742">
    <property type="component" value="Unassembled WGS sequence"/>
</dbReference>
<dbReference type="EMBL" id="LNXV01000020">
    <property type="protein sequence ID" value="KTC82817.1"/>
    <property type="molecule type" value="Genomic_DNA"/>
</dbReference>
<protein>
    <submittedName>
        <fullName evidence="1">Uncharacterized protein</fullName>
    </submittedName>
</protein>
<keyword evidence="2" id="KW-1185">Reference proteome</keyword>
<gene>
    <name evidence="1" type="ORF">Lbru_1737</name>
</gene>
<dbReference type="PATRIC" id="fig|29422.6.peg.1849"/>
<dbReference type="RefSeq" id="WP_058441804.1">
    <property type="nucleotide sequence ID" value="NZ_CAAAHU010000033.1"/>
</dbReference>
<proteinExistence type="predicted"/>
<reference evidence="1 2" key="1">
    <citation type="submission" date="2015-11" db="EMBL/GenBank/DDBJ databases">
        <title>Genomic analysis of 38 Legionella species identifies large and diverse effector repertoires.</title>
        <authorList>
            <person name="Burstein D."/>
            <person name="Amaro F."/>
            <person name="Zusman T."/>
            <person name="Lifshitz Z."/>
            <person name="Cohen O."/>
            <person name="Gilbert J.A."/>
            <person name="Pupko T."/>
            <person name="Shuman H.A."/>
            <person name="Segal G."/>
        </authorList>
    </citation>
    <scope>NUCLEOTIDE SEQUENCE [LARGE SCALE GENOMIC DNA]</scope>
    <source>
        <strain evidence="1 2">ATCC 43878</strain>
    </source>
</reference>
<evidence type="ECO:0000313" key="1">
    <source>
        <dbReference type="EMBL" id="KTC82817.1"/>
    </source>
</evidence>
<dbReference type="AlphaFoldDB" id="A0A0W0SHZ1"/>
<sequence length="126" mass="14469">MRKGLKKIDIIDRRNTPVLTSNFDGITSAYREYLEAKKIIITHGKISVGISTTLANNFQLFTQALFKINDQEFLIEREGMITLGNCLNPNHQSTLKALVNNESKLVGNNERAEQFWLTTEDRQYYS</sequence>
<accession>A0A0W0SHZ1</accession>
<organism evidence="1 2">
    <name type="scientific">Legionella brunensis</name>
    <dbReference type="NCBI Taxonomy" id="29422"/>
    <lineage>
        <taxon>Bacteria</taxon>
        <taxon>Pseudomonadati</taxon>
        <taxon>Pseudomonadota</taxon>
        <taxon>Gammaproteobacteria</taxon>
        <taxon>Legionellales</taxon>
        <taxon>Legionellaceae</taxon>
        <taxon>Legionella</taxon>
    </lineage>
</organism>
<evidence type="ECO:0000313" key="2">
    <source>
        <dbReference type="Proteomes" id="UP000054742"/>
    </source>
</evidence>